<dbReference type="SUPFAM" id="SSF52172">
    <property type="entry name" value="CheY-like"/>
    <property type="match status" value="1"/>
</dbReference>
<organism evidence="10 11">
    <name type="scientific">Caldalkalibacillus uzonensis</name>
    <dbReference type="NCBI Taxonomy" id="353224"/>
    <lineage>
        <taxon>Bacteria</taxon>
        <taxon>Bacillati</taxon>
        <taxon>Bacillota</taxon>
        <taxon>Bacilli</taxon>
        <taxon>Bacillales</taxon>
        <taxon>Bacillaceae</taxon>
        <taxon>Caldalkalibacillus</taxon>
    </lineage>
</organism>
<sequence length="246" mass="28186">MKELKVLVADDDPNVCEIIRLYFEEHHIQVVEANDGEEAVRLTAEEQPDVIILDVMMPGMDGYDVTRQLRTKTDVPIIMLTAKDSEIDRVLGLELGADDYVTKPFSPRELVARIKAILRRMSREREEERKDNGQGAKEAVQVEAGPLFIDAERREVSVHGQAISLRPKEFDLLLYLARHPGVVLGREQLLEQVWGYDFYGDMRTVDAHIKKLRKKLNEYDLECIHTVWGVGYRFELPADKQGRDGA</sequence>
<dbReference type="RefSeq" id="WP_307339318.1">
    <property type="nucleotide sequence ID" value="NZ_JAUSUQ010000007.1"/>
</dbReference>
<keyword evidence="3" id="KW-0805">Transcription regulation</keyword>
<dbReference type="CDD" id="cd00383">
    <property type="entry name" value="trans_reg_C"/>
    <property type="match status" value="1"/>
</dbReference>
<protein>
    <submittedName>
        <fullName evidence="10">Two-component system response regulator ResD</fullName>
    </submittedName>
</protein>
<keyword evidence="11" id="KW-1185">Reference proteome</keyword>
<evidence type="ECO:0000313" key="11">
    <source>
        <dbReference type="Proteomes" id="UP001232445"/>
    </source>
</evidence>
<evidence type="ECO:0000256" key="5">
    <source>
        <dbReference type="ARBA" id="ARBA00023163"/>
    </source>
</evidence>
<keyword evidence="2" id="KW-0902">Two-component regulatory system</keyword>
<feature type="domain" description="OmpR/PhoB-type" evidence="9">
    <location>
        <begin position="139"/>
        <end position="236"/>
    </location>
</feature>
<gene>
    <name evidence="10" type="ORF">J2S00_002196</name>
</gene>
<name>A0ABU0CU48_9BACI</name>
<keyword evidence="4 7" id="KW-0238">DNA-binding</keyword>
<dbReference type="InterPro" id="IPR001867">
    <property type="entry name" value="OmpR/PhoB-type_DNA-bd"/>
</dbReference>
<comment type="caution">
    <text evidence="10">The sequence shown here is derived from an EMBL/GenBank/DDBJ whole genome shotgun (WGS) entry which is preliminary data.</text>
</comment>
<reference evidence="10 11" key="1">
    <citation type="submission" date="2023-07" db="EMBL/GenBank/DDBJ databases">
        <title>Genomic Encyclopedia of Type Strains, Phase IV (KMG-IV): sequencing the most valuable type-strain genomes for metagenomic binning, comparative biology and taxonomic classification.</title>
        <authorList>
            <person name="Goeker M."/>
        </authorList>
    </citation>
    <scope>NUCLEOTIDE SEQUENCE [LARGE SCALE GENOMIC DNA]</scope>
    <source>
        <strain evidence="10 11">DSM 17740</strain>
    </source>
</reference>
<accession>A0ABU0CU48</accession>
<dbReference type="InterPro" id="IPR001789">
    <property type="entry name" value="Sig_transdc_resp-reg_receiver"/>
</dbReference>
<evidence type="ECO:0000256" key="4">
    <source>
        <dbReference type="ARBA" id="ARBA00023125"/>
    </source>
</evidence>
<dbReference type="InterPro" id="IPR036388">
    <property type="entry name" value="WH-like_DNA-bd_sf"/>
</dbReference>
<dbReference type="Gene3D" id="6.10.250.690">
    <property type="match status" value="1"/>
</dbReference>
<evidence type="ECO:0000256" key="6">
    <source>
        <dbReference type="PROSITE-ProRule" id="PRU00169"/>
    </source>
</evidence>
<dbReference type="InterPro" id="IPR011006">
    <property type="entry name" value="CheY-like_superfamily"/>
</dbReference>
<evidence type="ECO:0000256" key="2">
    <source>
        <dbReference type="ARBA" id="ARBA00023012"/>
    </source>
</evidence>
<evidence type="ECO:0000259" key="9">
    <source>
        <dbReference type="PROSITE" id="PS51755"/>
    </source>
</evidence>
<dbReference type="Gene3D" id="1.10.10.10">
    <property type="entry name" value="Winged helix-like DNA-binding domain superfamily/Winged helix DNA-binding domain"/>
    <property type="match status" value="1"/>
</dbReference>
<dbReference type="SMART" id="SM00448">
    <property type="entry name" value="REC"/>
    <property type="match status" value="1"/>
</dbReference>
<dbReference type="InterPro" id="IPR039420">
    <property type="entry name" value="WalR-like"/>
</dbReference>
<feature type="domain" description="Response regulatory" evidence="8">
    <location>
        <begin position="5"/>
        <end position="118"/>
    </location>
</feature>
<dbReference type="Pfam" id="PF00072">
    <property type="entry name" value="Response_reg"/>
    <property type="match status" value="1"/>
</dbReference>
<dbReference type="SMART" id="SM00862">
    <property type="entry name" value="Trans_reg_C"/>
    <property type="match status" value="1"/>
</dbReference>
<dbReference type="Pfam" id="PF00486">
    <property type="entry name" value="Trans_reg_C"/>
    <property type="match status" value="1"/>
</dbReference>
<dbReference type="CDD" id="cd17574">
    <property type="entry name" value="REC_OmpR"/>
    <property type="match status" value="1"/>
</dbReference>
<dbReference type="PROSITE" id="PS51755">
    <property type="entry name" value="OMPR_PHOB"/>
    <property type="match status" value="1"/>
</dbReference>
<dbReference type="PANTHER" id="PTHR48111:SF40">
    <property type="entry name" value="PHOSPHATE REGULON TRANSCRIPTIONAL REGULATORY PROTEIN PHOB"/>
    <property type="match status" value="1"/>
</dbReference>
<evidence type="ECO:0000256" key="1">
    <source>
        <dbReference type="ARBA" id="ARBA00022553"/>
    </source>
</evidence>
<evidence type="ECO:0000313" key="10">
    <source>
        <dbReference type="EMBL" id="MDQ0339409.1"/>
    </source>
</evidence>
<feature type="modified residue" description="4-aspartylphosphate" evidence="6">
    <location>
        <position position="54"/>
    </location>
</feature>
<dbReference type="PROSITE" id="PS50110">
    <property type="entry name" value="RESPONSE_REGULATORY"/>
    <property type="match status" value="1"/>
</dbReference>
<dbReference type="PANTHER" id="PTHR48111">
    <property type="entry name" value="REGULATOR OF RPOS"/>
    <property type="match status" value="1"/>
</dbReference>
<dbReference type="EMBL" id="JAUSUQ010000007">
    <property type="protein sequence ID" value="MDQ0339409.1"/>
    <property type="molecule type" value="Genomic_DNA"/>
</dbReference>
<evidence type="ECO:0000259" key="8">
    <source>
        <dbReference type="PROSITE" id="PS50110"/>
    </source>
</evidence>
<proteinExistence type="predicted"/>
<dbReference type="Gene3D" id="3.40.50.2300">
    <property type="match status" value="1"/>
</dbReference>
<keyword evidence="1 6" id="KW-0597">Phosphoprotein</keyword>
<feature type="DNA-binding region" description="OmpR/PhoB-type" evidence="7">
    <location>
        <begin position="139"/>
        <end position="236"/>
    </location>
</feature>
<dbReference type="Proteomes" id="UP001232445">
    <property type="component" value="Unassembled WGS sequence"/>
</dbReference>
<evidence type="ECO:0000256" key="3">
    <source>
        <dbReference type="ARBA" id="ARBA00023015"/>
    </source>
</evidence>
<evidence type="ECO:0000256" key="7">
    <source>
        <dbReference type="PROSITE-ProRule" id="PRU01091"/>
    </source>
</evidence>
<keyword evidence="5" id="KW-0804">Transcription</keyword>